<evidence type="ECO:0000313" key="2">
    <source>
        <dbReference type="Proteomes" id="UP000663193"/>
    </source>
</evidence>
<gene>
    <name evidence="1" type="ORF">JI435_432570</name>
</gene>
<dbReference type="Proteomes" id="UP000663193">
    <property type="component" value="Chromosome 5"/>
</dbReference>
<dbReference type="VEuPathDB" id="FungiDB:JI435_432570"/>
<accession>A0A7U2EZ03</accession>
<evidence type="ECO:0000313" key="1">
    <source>
        <dbReference type="EMBL" id="QRC95708.1"/>
    </source>
</evidence>
<sequence length="107" mass="11808">MCTKSDYTAESTDLRGANSNDAHIEYKSAHMPPGVVVICGVEVNDNTEDVRSPNQGITESQFCIYVLRSLKVASEAWKCHHGKCFVLLNPLHLAFVRGTSSRKEIPS</sequence>
<dbReference type="EMBL" id="CP069027">
    <property type="protein sequence ID" value="QRC95708.1"/>
    <property type="molecule type" value="Genomic_DNA"/>
</dbReference>
<organism evidence="1 2">
    <name type="scientific">Phaeosphaeria nodorum (strain SN15 / ATCC MYA-4574 / FGSC 10173)</name>
    <name type="common">Glume blotch fungus</name>
    <name type="synonym">Parastagonospora nodorum</name>
    <dbReference type="NCBI Taxonomy" id="321614"/>
    <lineage>
        <taxon>Eukaryota</taxon>
        <taxon>Fungi</taxon>
        <taxon>Dikarya</taxon>
        <taxon>Ascomycota</taxon>
        <taxon>Pezizomycotina</taxon>
        <taxon>Dothideomycetes</taxon>
        <taxon>Pleosporomycetidae</taxon>
        <taxon>Pleosporales</taxon>
        <taxon>Pleosporineae</taxon>
        <taxon>Phaeosphaeriaceae</taxon>
        <taxon>Parastagonospora</taxon>
    </lineage>
</organism>
<dbReference type="AlphaFoldDB" id="A0A7U2EZ03"/>
<proteinExistence type="predicted"/>
<keyword evidence="2" id="KW-1185">Reference proteome</keyword>
<protein>
    <submittedName>
        <fullName evidence="1">Uncharacterized protein</fullName>
    </submittedName>
</protein>
<name>A0A7U2EZ03_PHANO</name>
<reference evidence="2" key="1">
    <citation type="journal article" date="2021" name="BMC Genomics">
        <title>Chromosome-level genome assembly and manually-curated proteome of model necrotroph Parastagonospora nodorum Sn15 reveals a genome-wide trove of candidate effector homologs, and redundancy of virulence-related functions within an accessory chromosome.</title>
        <authorList>
            <person name="Bertazzoni S."/>
            <person name="Jones D.A.B."/>
            <person name="Phan H.T."/>
            <person name="Tan K.-C."/>
            <person name="Hane J.K."/>
        </authorList>
    </citation>
    <scope>NUCLEOTIDE SEQUENCE [LARGE SCALE GENOMIC DNA]</scope>
    <source>
        <strain evidence="2">SN15 / ATCC MYA-4574 / FGSC 10173)</strain>
    </source>
</reference>